<evidence type="ECO:0000256" key="1">
    <source>
        <dbReference type="SAM" id="Phobius"/>
    </source>
</evidence>
<dbReference type="PANTHER" id="PTHR34219">
    <property type="entry name" value="IRON-REGULATED INNER MEMBRANE PROTEIN-RELATED"/>
    <property type="match status" value="1"/>
</dbReference>
<evidence type="ECO:0000313" key="4">
    <source>
        <dbReference type="Proteomes" id="UP000295375"/>
    </source>
</evidence>
<reference evidence="3 4" key="1">
    <citation type="submission" date="2019-03" db="EMBL/GenBank/DDBJ databases">
        <title>Genomic Encyclopedia of Type Strains, Phase IV (KMG-IV): sequencing the most valuable type-strain genomes for metagenomic binning, comparative biology and taxonomic classification.</title>
        <authorList>
            <person name="Goeker M."/>
        </authorList>
    </citation>
    <scope>NUCLEOTIDE SEQUENCE [LARGE SCALE GENOMIC DNA]</scope>
    <source>
        <strain evidence="3 4">DSM 103792</strain>
    </source>
</reference>
<feature type="transmembrane region" description="Helical" evidence="1">
    <location>
        <begin position="200"/>
        <end position="222"/>
    </location>
</feature>
<dbReference type="InterPro" id="IPR025711">
    <property type="entry name" value="PepSY"/>
</dbReference>
<keyword evidence="1" id="KW-1133">Transmembrane helix</keyword>
<evidence type="ECO:0000313" key="3">
    <source>
        <dbReference type="EMBL" id="TDQ49789.1"/>
    </source>
</evidence>
<dbReference type="OrthoDB" id="9806195at2"/>
<dbReference type="InterPro" id="IPR005625">
    <property type="entry name" value="PepSY-ass_TM"/>
</dbReference>
<dbReference type="EMBL" id="SNYM01000003">
    <property type="protein sequence ID" value="TDQ49789.1"/>
    <property type="molecule type" value="Genomic_DNA"/>
</dbReference>
<sequence length="234" mass="26491">MKWPAVIRKLHKWIGLIIGLQLLAWVLGGLVMTSLPIERVRGEHLRAAAPDVDWRQASYSPQQILQQYPGARLIKLSHRLGEPAYVLQHNQTVLLVSASSGQVYSPLTSTQAITLARAAFVGITAQPEANYVTEAPTEYRNKALPAWQVRMQDEENTHVYLDAQTGEITAMRTGTWRVFDFFWMLHVMDYSTRDDFNHPLVISAAAIALTAILSGFFMLYFVMRRRRHASTPIS</sequence>
<feature type="transmembrane region" description="Helical" evidence="1">
    <location>
        <begin position="12"/>
        <end position="32"/>
    </location>
</feature>
<organism evidence="3 4">
    <name type="scientific">Permianibacter aggregans</name>
    <dbReference type="NCBI Taxonomy" id="1510150"/>
    <lineage>
        <taxon>Bacteria</taxon>
        <taxon>Pseudomonadati</taxon>
        <taxon>Pseudomonadota</taxon>
        <taxon>Gammaproteobacteria</taxon>
        <taxon>Pseudomonadales</taxon>
        <taxon>Pseudomonadaceae</taxon>
        <taxon>Permianibacter</taxon>
    </lineage>
</organism>
<keyword evidence="1" id="KW-0472">Membrane</keyword>
<dbReference type="Proteomes" id="UP000295375">
    <property type="component" value="Unassembled WGS sequence"/>
</dbReference>
<dbReference type="RefSeq" id="WP_133588407.1">
    <property type="nucleotide sequence ID" value="NZ_CP037953.1"/>
</dbReference>
<dbReference type="Pfam" id="PF03929">
    <property type="entry name" value="PepSY_TM"/>
    <property type="match status" value="1"/>
</dbReference>
<comment type="caution">
    <text evidence="3">The sequence shown here is derived from an EMBL/GenBank/DDBJ whole genome shotgun (WGS) entry which is preliminary data.</text>
</comment>
<dbReference type="PANTHER" id="PTHR34219:SF6">
    <property type="entry name" value="BLR3280 PROTEIN"/>
    <property type="match status" value="1"/>
</dbReference>
<evidence type="ECO:0000259" key="2">
    <source>
        <dbReference type="Pfam" id="PF03413"/>
    </source>
</evidence>
<accession>A0A4R6UV26</accession>
<name>A0A4R6UV26_9GAMM</name>
<protein>
    <submittedName>
        <fullName evidence="3">Peptidase YpeB-like protein</fullName>
    </submittedName>
</protein>
<keyword evidence="1" id="KW-0812">Transmembrane</keyword>
<feature type="domain" description="PepSY" evidence="2">
    <location>
        <begin position="107"/>
        <end position="171"/>
    </location>
</feature>
<dbReference type="AlphaFoldDB" id="A0A4R6UV26"/>
<proteinExistence type="predicted"/>
<gene>
    <name evidence="3" type="ORF">EV696_103159</name>
</gene>
<dbReference type="Pfam" id="PF03413">
    <property type="entry name" value="PepSY"/>
    <property type="match status" value="1"/>
</dbReference>
<keyword evidence="4" id="KW-1185">Reference proteome</keyword>